<feature type="compositionally biased region" description="Basic residues" evidence="4">
    <location>
        <begin position="647"/>
        <end position="656"/>
    </location>
</feature>
<keyword evidence="1" id="KW-0677">Repeat</keyword>
<comment type="caution">
    <text evidence="5">The sequence shown here is derived from an EMBL/GenBank/DDBJ whole genome shotgun (WGS) entry which is preliminary data.</text>
</comment>
<dbReference type="EMBL" id="BRXX01000120">
    <property type="protein sequence ID" value="GMH91866.1"/>
    <property type="molecule type" value="Genomic_DNA"/>
</dbReference>
<evidence type="ECO:0000256" key="4">
    <source>
        <dbReference type="SAM" id="MobiDB-lite"/>
    </source>
</evidence>
<evidence type="ECO:0000256" key="3">
    <source>
        <dbReference type="PROSITE-ProRule" id="PRU00023"/>
    </source>
</evidence>
<evidence type="ECO:0000313" key="6">
    <source>
        <dbReference type="Proteomes" id="UP001165160"/>
    </source>
</evidence>
<dbReference type="Pfam" id="PF00023">
    <property type="entry name" value="Ank"/>
    <property type="match status" value="1"/>
</dbReference>
<feature type="region of interest" description="Disordered" evidence="4">
    <location>
        <begin position="1"/>
        <end position="44"/>
    </location>
</feature>
<feature type="compositionally biased region" description="Basic and acidic residues" evidence="4">
    <location>
        <begin position="268"/>
        <end position="289"/>
    </location>
</feature>
<sequence>MPPKKTKDGDKATGGRKTIRNTTVKGKGKGKHGKKHKPGTPMKDEIDDLFPSFEKRFSLDPGETIVNPDFETAYYHTNHNENSSIAPIDFQTQLYNLPLVMGARGQATVHAGQHGIVGSHDPIPHAQQNMEAGAISWIPTGENVKTEEIKFSTQKDKQALYDPATHWKYQPEWVQWSSKYPRDLSRLTAPRLPYDLTRMDRRAISRCFQMIKQDFVPVPLPKEAAVRKKVVLPPADGAQLGGEGIRPHTPQEVMEALTLGAAEAMEGGEEKKGGDEEKEGGGEMEDRGPRMTRRGRERRDGSVGRPKTPPEEVNVDRENSISMVELFHHLRDRGERFETERLLKDPTKSTFLQHLIRTHFPALPNGRLSMRLKQLVDSGGEKMSSKAIMAAAQAVPKFAVKKLEYQIDRCNKELEHLQMDESAKEHESEEVMTRKIKFMDELEETNRPMTLHEACKVGEIDVVAEILSPENAPSLINYKDSEGSTPLEISIKSQQLHLVRYMLAACRADPNQVGVEGNTPLHVAAMVGNLDIVVLLCNYGGEPTATNCYGETTLHLASRQGNGDVVECLILYGAHVDVQTTKGKYTPLMFAAGAGMTDAIKHLMDHGANKDIRNAFYENAVIRAAKAKEEEAVSAIVNWTQGDGGKHSRKGKKGGKGRTSSMTSGKGVGKRTSTVAKKRS</sequence>
<protein>
    <recommendedName>
        <fullName evidence="7">Ankyrin repeat protein</fullName>
    </recommendedName>
</protein>
<evidence type="ECO:0008006" key="7">
    <source>
        <dbReference type="Google" id="ProtNLM"/>
    </source>
</evidence>
<evidence type="ECO:0000256" key="1">
    <source>
        <dbReference type="ARBA" id="ARBA00022737"/>
    </source>
</evidence>
<feature type="compositionally biased region" description="Polar residues" evidence="4">
    <location>
        <begin position="671"/>
        <end position="680"/>
    </location>
</feature>
<feature type="repeat" description="ANK" evidence="3">
    <location>
        <begin position="549"/>
        <end position="581"/>
    </location>
</feature>
<dbReference type="PANTHER" id="PTHR24198:SF165">
    <property type="entry name" value="ANKYRIN REPEAT-CONTAINING PROTEIN-RELATED"/>
    <property type="match status" value="1"/>
</dbReference>
<evidence type="ECO:0000313" key="5">
    <source>
        <dbReference type="EMBL" id="GMH91866.1"/>
    </source>
</evidence>
<dbReference type="Pfam" id="PF12796">
    <property type="entry name" value="Ank_2"/>
    <property type="match status" value="1"/>
</dbReference>
<dbReference type="PROSITE" id="PS50297">
    <property type="entry name" value="ANK_REP_REGION"/>
    <property type="match status" value="3"/>
</dbReference>
<gene>
    <name evidence="5" type="ORF">TrVE_jg14418</name>
</gene>
<keyword evidence="2 3" id="KW-0040">ANK repeat</keyword>
<dbReference type="PANTHER" id="PTHR24198">
    <property type="entry name" value="ANKYRIN REPEAT AND PROTEIN KINASE DOMAIN-CONTAINING PROTEIN"/>
    <property type="match status" value="1"/>
</dbReference>
<name>A0A9W7BK22_9STRA</name>
<dbReference type="SMART" id="SM00248">
    <property type="entry name" value="ANK"/>
    <property type="match status" value="4"/>
</dbReference>
<feature type="compositionally biased region" description="Basic and acidic residues" evidence="4">
    <location>
        <begin position="297"/>
        <end position="316"/>
    </location>
</feature>
<feature type="region of interest" description="Disordered" evidence="4">
    <location>
        <begin position="640"/>
        <end position="680"/>
    </location>
</feature>
<proteinExistence type="predicted"/>
<dbReference type="Proteomes" id="UP001165160">
    <property type="component" value="Unassembled WGS sequence"/>
</dbReference>
<dbReference type="InterPro" id="IPR036770">
    <property type="entry name" value="Ankyrin_rpt-contain_sf"/>
</dbReference>
<dbReference type="SUPFAM" id="SSF48403">
    <property type="entry name" value="Ankyrin repeat"/>
    <property type="match status" value="1"/>
</dbReference>
<feature type="repeat" description="ANK" evidence="3">
    <location>
        <begin position="516"/>
        <end position="548"/>
    </location>
</feature>
<keyword evidence="6" id="KW-1185">Reference proteome</keyword>
<dbReference type="AlphaFoldDB" id="A0A9W7BK22"/>
<dbReference type="PROSITE" id="PS50088">
    <property type="entry name" value="ANK_REPEAT"/>
    <property type="match status" value="3"/>
</dbReference>
<reference evidence="6" key="1">
    <citation type="journal article" date="2023" name="Commun. Biol.">
        <title>Genome analysis of Parmales, the sister group of diatoms, reveals the evolutionary specialization of diatoms from phago-mixotrophs to photoautotrophs.</title>
        <authorList>
            <person name="Ban H."/>
            <person name="Sato S."/>
            <person name="Yoshikawa S."/>
            <person name="Yamada K."/>
            <person name="Nakamura Y."/>
            <person name="Ichinomiya M."/>
            <person name="Sato N."/>
            <person name="Blanc-Mathieu R."/>
            <person name="Endo H."/>
            <person name="Kuwata A."/>
            <person name="Ogata H."/>
        </authorList>
    </citation>
    <scope>NUCLEOTIDE SEQUENCE [LARGE SCALE GENOMIC DNA]</scope>
    <source>
        <strain evidence="6">NIES 3699</strain>
    </source>
</reference>
<evidence type="ECO:0000256" key="2">
    <source>
        <dbReference type="ARBA" id="ARBA00023043"/>
    </source>
</evidence>
<feature type="compositionally biased region" description="Basic residues" evidence="4">
    <location>
        <begin position="26"/>
        <end position="38"/>
    </location>
</feature>
<dbReference type="PRINTS" id="PR01415">
    <property type="entry name" value="ANKYRIN"/>
</dbReference>
<feature type="region of interest" description="Disordered" evidence="4">
    <location>
        <begin position="265"/>
        <end position="316"/>
    </location>
</feature>
<feature type="compositionally biased region" description="Basic and acidic residues" evidence="4">
    <location>
        <begin position="1"/>
        <end position="13"/>
    </location>
</feature>
<accession>A0A9W7BK22</accession>
<feature type="repeat" description="ANK" evidence="3">
    <location>
        <begin position="583"/>
        <end position="615"/>
    </location>
</feature>
<dbReference type="Gene3D" id="1.25.40.20">
    <property type="entry name" value="Ankyrin repeat-containing domain"/>
    <property type="match status" value="1"/>
</dbReference>
<dbReference type="InterPro" id="IPR002110">
    <property type="entry name" value="Ankyrin_rpt"/>
</dbReference>
<organism evidence="5 6">
    <name type="scientific">Triparma verrucosa</name>
    <dbReference type="NCBI Taxonomy" id="1606542"/>
    <lineage>
        <taxon>Eukaryota</taxon>
        <taxon>Sar</taxon>
        <taxon>Stramenopiles</taxon>
        <taxon>Ochrophyta</taxon>
        <taxon>Bolidophyceae</taxon>
        <taxon>Parmales</taxon>
        <taxon>Triparmaceae</taxon>
        <taxon>Triparma</taxon>
    </lineage>
</organism>